<dbReference type="AlphaFoldDB" id="A0A0C9UF23"/>
<proteinExistence type="predicted"/>
<sequence length="98" mass="11397">MSPTSRLLVIEVVLRPSTSQCHVMERKDTIVDPKLLGQKEQAPWPLLTDYGFANRYAHHQSLELITLFNGLDRTLNEYERLFELAGLKLLKLHKIRKL</sequence>
<accession>A0A0C9UF23</accession>
<keyword evidence="2" id="KW-1185">Reference proteome</keyword>
<dbReference type="Gene3D" id="3.40.50.150">
    <property type="entry name" value="Vaccinia Virus protein VP39"/>
    <property type="match status" value="1"/>
</dbReference>
<dbReference type="Proteomes" id="UP000054279">
    <property type="component" value="Unassembled WGS sequence"/>
</dbReference>
<name>A0A0C9UF23_SPHS4</name>
<evidence type="ECO:0000313" key="2">
    <source>
        <dbReference type="Proteomes" id="UP000054279"/>
    </source>
</evidence>
<gene>
    <name evidence="1" type="ORF">M422DRAFT_271222</name>
</gene>
<dbReference type="OrthoDB" id="10529264at2759"/>
<dbReference type="HOGENOM" id="CLU_2339338_0_0_1"/>
<dbReference type="EMBL" id="KN837330">
    <property type="protein sequence ID" value="KIJ27617.1"/>
    <property type="molecule type" value="Genomic_DNA"/>
</dbReference>
<reference evidence="1 2" key="1">
    <citation type="submission" date="2014-06" db="EMBL/GenBank/DDBJ databases">
        <title>Evolutionary Origins and Diversification of the Mycorrhizal Mutualists.</title>
        <authorList>
            <consortium name="DOE Joint Genome Institute"/>
            <consortium name="Mycorrhizal Genomics Consortium"/>
            <person name="Kohler A."/>
            <person name="Kuo A."/>
            <person name="Nagy L.G."/>
            <person name="Floudas D."/>
            <person name="Copeland A."/>
            <person name="Barry K.W."/>
            <person name="Cichocki N."/>
            <person name="Veneault-Fourrey C."/>
            <person name="LaButti K."/>
            <person name="Lindquist E.A."/>
            <person name="Lipzen A."/>
            <person name="Lundell T."/>
            <person name="Morin E."/>
            <person name="Murat C."/>
            <person name="Riley R."/>
            <person name="Ohm R."/>
            <person name="Sun H."/>
            <person name="Tunlid A."/>
            <person name="Henrissat B."/>
            <person name="Grigoriev I.V."/>
            <person name="Hibbett D.S."/>
            <person name="Martin F."/>
        </authorList>
    </citation>
    <scope>NUCLEOTIDE SEQUENCE [LARGE SCALE GENOMIC DNA]</scope>
    <source>
        <strain evidence="1 2">SS14</strain>
    </source>
</reference>
<protein>
    <submittedName>
        <fullName evidence="1">Uncharacterized protein</fullName>
    </submittedName>
</protein>
<dbReference type="InterPro" id="IPR029063">
    <property type="entry name" value="SAM-dependent_MTases_sf"/>
</dbReference>
<organism evidence="1 2">
    <name type="scientific">Sphaerobolus stellatus (strain SS14)</name>
    <dbReference type="NCBI Taxonomy" id="990650"/>
    <lineage>
        <taxon>Eukaryota</taxon>
        <taxon>Fungi</taxon>
        <taxon>Dikarya</taxon>
        <taxon>Basidiomycota</taxon>
        <taxon>Agaricomycotina</taxon>
        <taxon>Agaricomycetes</taxon>
        <taxon>Phallomycetidae</taxon>
        <taxon>Geastrales</taxon>
        <taxon>Sphaerobolaceae</taxon>
        <taxon>Sphaerobolus</taxon>
    </lineage>
</organism>
<evidence type="ECO:0000313" key="1">
    <source>
        <dbReference type="EMBL" id="KIJ27617.1"/>
    </source>
</evidence>
<feature type="non-terminal residue" evidence="1">
    <location>
        <position position="98"/>
    </location>
</feature>